<evidence type="ECO:0000256" key="1">
    <source>
        <dbReference type="SAM" id="MobiDB-lite"/>
    </source>
</evidence>
<dbReference type="Proteomes" id="UP000238479">
    <property type="component" value="Chromosome 2"/>
</dbReference>
<evidence type="ECO:0000313" key="3">
    <source>
        <dbReference type="Proteomes" id="UP000238479"/>
    </source>
</evidence>
<protein>
    <submittedName>
        <fullName evidence="2">Uncharacterized protein</fullName>
    </submittedName>
</protein>
<organism evidence="2 3">
    <name type="scientific">Rosa chinensis</name>
    <name type="common">China rose</name>
    <dbReference type="NCBI Taxonomy" id="74649"/>
    <lineage>
        <taxon>Eukaryota</taxon>
        <taxon>Viridiplantae</taxon>
        <taxon>Streptophyta</taxon>
        <taxon>Embryophyta</taxon>
        <taxon>Tracheophyta</taxon>
        <taxon>Spermatophyta</taxon>
        <taxon>Magnoliopsida</taxon>
        <taxon>eudicotyledons</taxon>
        <taxon>Gunneridae</taxon>
        <taxon>Pentapetalae</taxon>
        <taxon>rosids</taxon>
        <taxon>fabids</taxon>
        <taxon>Rosales</taxon>
        <taxon>Rosaceae</taxon>
        <taxon>Rosoideae</taxon>
        <taxon>Rosoideae incertae sedis</taxon>
        <taxon>Rosa</taxon>
    </lineage>
</organism>
<feature type="region of interest" description="Disordered" evidence="1">
    <location>
        <begin position="1"/>
        <end position="29"/>
    </location>
</feature>
<keyword evidence="3" id="KW-1185">Reference proteome</keyword>
<accession>A0A2P6RPP0</accession>
<dbReference type="EMBL" id="PDCK01000040">
    <property type="protein sequence ID" value="PRQ48412.1"/>
    <property type="molecule type" value="Genomic_DNA"/>
</dbReference>
<evidence type="ECO:0000313" key="2">
    <source>
        <dbReference type="EMBL" id="PRQ48412.1"/>
    </source>
</evidence>
<proteinExistence type="predicted"/>
<name>A0A2P6RPP0_ROSCH</name>
<dbReference type="AlphaFoldDB" id="A0A2P6RPP0"/>
<dbReference type="Gramene" id="PRQ48412">
    <property type="protein sequence ID" value="PRQ48412"/>
    <property type="gene ID" value="RchiOBHm_Chr2g0110441"/>
</dbReference>
<reference evidence="2 3" key="1">
    <citation type="journal article" date="2018" name="Nat. Genet.">
        <title>The Rosa genome provides new insights in the design of modern roses.</title>
        <authorList>
            <person name="Bendahmane M."/>
        </authorList>
    </citation>
    <scope>NUCLEOTIDE SEQUENCE [LARGE SCALE GENOMIC DNA]</scope>
    <source>
        <strain evidence="3">cv. Old Blush</strain>
    </source>
</reference>
<comment type="caution">
    <text evidence="2">The sequence shown here is derived from an EMBL/GenBank/DDBJ whole genome shotgun (WGS) entry which is preliminary data.</text>
</comment>
<gene>
    <name evidence="2" type="ORF">RchiOBHm_Chr2g0110441</name>
</gene>
<sequence>MDINPIPIATWGETNRADHQNGGSPLGCSFSLPSQSAYQDPHHLIKIHFPH</sequence>